<dbReference type="RefSeq" id="WP_142567450.1">
    <property type="nucleotide sequence ID" value="NZ_BMMN01000001.1"/>
</dbReference>
<name>A0A8H9LAT9_9ACTN</name>
<proteinExistence type="predicted"/>
<reference evidence="1" key="2">
    <citation type="submission" date="2020-09" db="EMBL/GenBank/DDBJ databases">
        <authorList>
            <person name="Sun Q."/>
            <person name="Zhou Y."/>
        </authorList>
    </citation>
    <scope>NUCLEOTIDE SEQUENCE</scope>
    <source>
        <strain evidence="1">CGMCC 4.7138</strain>
    </source>
</reference>
<keyword evidence="2" id="KW-1185">Reference proteome</keyword>
<sequence length="667" mass="71805">MGEFVGVDPANLNELTKRLEQLHDLLARHSPLIRQKMEKWGSEVGTVSLPGLIAAALDDVRDMDARTTRAHELARQQGWSALGPAPGLPGLTFNRPPNVRLDWEATGQSGYQGKRDAETLTAALADKNPESTRIALSGLSDRLQRHLADNDYQAAFWAGAGPLALRAARALYERAGGALFSAESVSVLRALGASLAAASQMRVGTGKDRRPLLPAAIRAGLTGNSDPWSVGMLVKYGPDGRSWDSRMLADLTRAMLDARAAGKTIWPPARGKLETDADASRHQRLMAEYDAVGAVLQRAAENGMAARHVLGDPDTGLKYARMLVSDSWHTPGYDASLYASAYLDPISRDAAPGYLEPPGKIDTSSSTAAFLKAAVSAERGTSADAKESAWSVVHIVQATADFSKLHPQTVLPREIRQALIYTADRYLPDFAASASHEFTASMAMQRGEDVANPWAPVVRPAELEALFGQALLEPKEFGAYKGKMDGRISVAVAATIKDPSDQNYLREMGGLYGMIQRIQGDHHFAEEQLKDEQATRSQTAISIISGGFGALSFSNPLGPGTITQILVALAAPTLSTKFDTDFALQAYKSNADDFRAQVLHVEPPVLQGLILAGAINPPDDASWARNGVVTPNAAMADWVSQHADTRYSGKTFTDWVKEAQDAMRSQQ</sequence>
<dbReference type="AlphaFoldDB" id="A0A8H9LAT9"/>
<comment type="caution">
    <text evidence="1">The sequence shown here is derived from an EMBL/GenBank/DDBJ whole genome shotgun (WGS) entry which is preliminary data.</text>
</comment>
<evidence type="ECO:0000313" key="2">
    <source>
        <dbReference type="Proteomes" id="UP000653480"/>
    </source>
</evidence>
<dbReference type="Proteomes" id="UP000653480">
    <property type="component" value="Unassembled WGS sequence"/>
</dbReference>
<dbReference type="OrthoDB" id="3492988at2"/>
<reference evidence="1" key="1">
    <citation type="journal article" date="2014" name="Int. J. Syst. Evol. Microbiol.">
        <title>Complete genome sequence of Corynebacterium casei LMG S-19264T (=DSM 44701T), isolated from a smear-ripened cheese.</title>
        <authorList>
            <consortium name="US DOE Joint Genome Institute (JGI-PGF)"/>
            <person name="Walter F."/>
            <person name="Albersmeier A."/>
            <person name="Kalinowski J."/>
            <person name="Ruckert C."/>
        </authorList>
    </citation>
    <scope>NUCLEOTIDE SEQUENCE</scope>
    <source>
        <strain evidence="1">CGMCC 4.7138</strain>
    </source>
</reference>
<protein>
    <submittedName>
        <fullName evidence="1">Uncharacterized protein</fullName>
    </submittedName>
</protein>
<accession>A0A8H9LAT9</accession>
<organism evidence="1 2">
    <name type="scientific">Microbispora bryophytorum</name>
    <dbReference type="NCBI Taxonomy" id="1460882"/>
    <lineage>
        <taxon>Bacteria</taxon>
        <taxon>Bacillati</taxon>
        <taxon>Actinomycetota</taxon>
        <taxon>Actinomycetes</taxon>
        <taxon>Streptosporangiales</taxon>
        <taxon>Streptosporangiaceae</taxon>
        <taxon>Microbispora</taxon>
    </lineage>
</organism>
<gene>
    <name evidence="1" type="ORF">GCM10011574_01320</name>
</gene>
<dbReference type="EMBL" id="BMMN01000001">
    <property type="protein sequence ID" value="GGN97564.1"/>
    <property type="molecule type" value="Genomic_DNA"/>
</dbReference>
<evidence type="ECO:0000313" key="1">
    <source>
        <dbReference type="EMBL" id="GGN97564.1"/>
    </source>
</evidence>